<reference evidence="4 5" key="1">
    <citation type="submission" date="2016-10" db="EMBL/GenBank/DDBJ databases">
        <authorList>
            <person name="de Groot N.N."/>
        </authorList>
    </citation>
    <scope>NUCLEOTIDE SEQUENCE [LARGE SCALE GENOMIC DNA]</scope>
    <source>
        <strain evidence="4 5">DSM 569</strain>
    </source>
</reference>
<dbReference type="InterPro" id="IPR050463">
    <property type="entry name" value="Gfo/Idh/MocA_oxidrdct_glycsds"/>
</dbReference>
<dbReference type="GO" id="GO:0016491">
    <property type="term" value="F:oxidoreductase activity"/>
    <property type="evidence" value="ECO:0007669"/>
    <property type="project" value="UniProtKB-KW"/>
</dbReference>
<dbReference type="RefSeq" id="WP_074592719.1">
    <property type="nucleotide sequence ID" value="NZ_FNBS01000054.1"/>
</dbReference>
<evidence type="ECO:0000259" key="2">
    <source>
        <dbReference type="Pfam" id="PF01408"/>
    </source>
</evidence>
<dbReference type="InterPro" id="IPR036291">
    <property type="entry name" value="NAD(P)-bd_dom_sf"/>
</dbReference>
<dbReference type="PANTHER" id="PTHR43818:SF11">
    <property type="entry name" value="BCDNA.GH03377"/>
    <property type="match status" value="1"/>
</dbReference>
<dbReference type="SUPFAM" id="SSF51735">
    <property type="entry name" value="NAD(P)-binding Rossmann-fold domains"/>
    <property type="match status" value="1"/>
</dbReference>
<dbReference type="Gene3D" id="3.30.360.10">
    <property type="entry name" value="Dihydrodipicolinate Reductase, domain 2"/>
    <property type="match status" value="1"/>
</dbReference>
<sequence>MSKKEIKLGFIGLGFIGTIHSIACFSMPLIFKNLPFEVKLGPVYKNNIEDIPHFFEKGVKSIEEMLEEGGLDAVDICTPNYLHYGQAMKVIEKGIPLYLEKPIGVNGKEAYEIMEKAKEKRIIHQTALMYRFMPAVNQARDMIKNGEIGEILNFKALMLHSGYMDPKRPMSWKMKKATSGGGAIVDMGIHLVDAVRFMMGEIKSLRSNSKTYFKKRPVSKGSEIYEEVDVDDWTNVEIEMKNGGWGSIEASRISADLEEETRFEIYGTKGSIKISTKHPRYAVLYKKQDNIQIIGDYDKKSKFSEYVESIYPTEKYSLGWMVDLHMASLINFFTNIVEDKIVFSETPTFEEAYKDQVILDKILLSAENNGKVISNLKD</sequence>
<organism evidence="4 5">
    <name type="scientific">Thermoanaerobacter thermohydrosulfuricus</name>
    <name type="common">Clostridium thermohydrosulfuricum</name>
    <dbReference type="NCBI Taxonomy" id="1516"/>
    <lineage>
        <taxon>Bacteria</taxon>
        <taxon>Bacillati</taxon>
        <taxon>Bacillota</taxon>
        <taxon>Clostridia</taxon>
        <taxon>Thermoanaerobacterales</taxon>
        <taxon>Thermoanaerobacteraceae</taxon>
        <taxon>Thermoanaerobacter</taxon>
    </lineage>
</organism>
<dbReference type="PANTHER" id="PTHR43818">
    <property type="entry name" value="BCDNA.GH03377"/>
    <property type="match status" value="1"/>
</dbReference>
<dbReference type="GO" id="GO:0000166">
    <property type="term" value="F:nucleotide binding"/>
    <property type="evidence" value="ECO:0007669"/>
    <property type="project" value="InterPro"/>
</dbReference>
<proteinExistence type="predicted"/>
<feature type="domain" description="GFO/IDH/MocA-like oxidoreductase" evidence="3">
    <location>
        <begin position="137"/>
        <end position="272"/>
    </location>
</feature>
<evidence type="ECO:0000256" key="1">
    <source>
        <dbReference type="ARBA" id="ARBA00023002"/>
    </source>
</evidence>
<dbReference type="EMBL" id="FNBS01000054">
    <property type="protein sequence ID" value="SDG24811.1"/>
    <property type="molecule type" value="Genomic_DNA"/>
</dbReference>
<feature type="domain" description="Gfo/Idh/MocA-like oxidoreductase N-terminal" evidence="2">
    <location>
        <begin position="7"/>
        <end position="121"/>
    </location>
</feature>
<accession>A0A1I1Z1F3</accession>
<keyword evidence="1" id="KW-0560">Oxidoreductase</keyword>
<evidence type="ECO:0000313" key="4">
    <source>
        <dbReference type="EMBL" id="SDG24811.1"/>
    </source>
</evidence>
<gene>
    <name evidence="4" type="ORF">SAMN04244560_02019</name>
</gene>
<dbReference type="InterPro" id="IPR055170">
    <property type="entry name" value="GFO_IDH_MocA-like_dom"/>
</dbReference>
<protein>
    <submittedName>
        <fullName evidence="4">Predicted dehydrogenase</fullName>
    </submittedName>
</protein>
<evidence type="ECO:0000259" key="3">
    <source>
        <dbReference type="Pfam" id="PF22725"/>
    </source>
</evidence>
<name>A0A1I1Z1F3_THETY</name>
<dbReference type="Gene3D" id="3.40.50.720">
    <property type="entry name" value="NAD(P)-binding Rossmann-like Domain"/>
    <property type="match status" value="1"/>
</dbReference>
<evidence type="ECO:0000313" key="5">
    <source>
        <dbReference type="Proteomes" id="UP000183404"/>
    </source>
</evidence>
<dbReference type="AlphaFoldDB" id="A0A1I1Z1F3"/>
<dbReference type="Proteomes" id="UP000183404">
    <property type="component" value="Unassembled WGS sequence"/>
</dbReference>
<dbReference type="InterPro" id="IPR000683">
    <property type="entry name" value="Gfo/Idh/MocA-like_OxRdtase_N"/>
</dbReference>
<dbReference type="Pfam" id="PF22725">
    <property type="entry name" value="GFO_IDH_MocA_C3"/>
    <property type="match status" value="1"/>
</dbReference>
<dbReference type="SUPFAM" id="SSF55347">
    <property type="entry name" value="Glyceraldehyde-3-phosphate dehydrogenase-like, C-terminal domain"/>
    <property type="match status" value="1"/>
</dbReference>
<dbReference type="Pfam" id="PF01408">
    <property type="entry name" value="GFO_IDH_MocA"/>
    <property type="match status" value="1"/>
</dbReference>